<evidence type="ECO:0000256" key="1">
    <source>
        <dbReference type="SAM" id="MobiDB-lite"/>
    </source>
</evidence>
<keyword evidence="3" id="KW-1185">Reference proteome</keyword>
<name>A0A9W8RVY4_9HYPO</name>
<gene>
    <name evidence="2" type="ORF">NW762_009424</name>
</gene>
<evidence type="ECO:0000313" key="3">
    <source>
        <dbReference type="Proteomes" id="UP001152049"/>
    </source>
</evidence>
<dbReference type="AlphaFoldDB" id="A0A9W8RVY4"/>
<feature type="compositionally biased region" description="Basic and acidic residues" evidence="1">
    <location>
        <begin position="1"/>
        <end position="11"/>
    </location>
</feature>
<dbReference type="Gene3D" id="3.30.559.10">
    <property type="entry name" value="Chloramphenicol acetyltransferase-like domain"/>
    <property type="match status" value="2"/>
</dbReference>
<comment type="caution">
    <text evidence="2">The sequence shown here is derived from an EMBL/GenBank/DDBJ whole genome shotgun (WGS) entry which is preliminary data.</text>
</comment>
<feature type="region of interest" description="Disordered" evidence="1">
    <location>
        <begin position="521"/>
        <end position="563"/>
    </location>
</feature>
<organism evidence="2 3">
    <name type="scientific">Fusarium torreyae</name>
    <dbReference type="NCBI Taxonomy" id="1237075"/>
    <lineage>
        <taxon>Eukaryota</taxon>
        <taxon>Fungi</taxon>
        <taxon>Dikarya</taxon>
        <taxon>Ascomycota</taxon>
        <taxon>Pezizomycotina</taxon>
        <taxon>Sordariomycetes</taxon>
        <taxon>Hypocreomycetidae</taxon>
        <taxon>Hypocreales</taxon>
        <taxon>Nectriaceae</taxon>
        <taxon>Fusarium</taxon>
    </lineage>
</organism>
<reference evidence="2" key="1">
    <citation type="submission" date="2022-09" db="EMBL/GenBank/DDBJ databases">
        <title>Fusarium specimens isolated from Avocado Roots.</title>
        <authorList>
            <person name="Stajich J."/>
            <person name="Roper C."/>
            <person name="Heimlech-Rivalta G."/>
        </authorList>
    </citation>
    <scope>NUCLEOTIDE SEQUENCE</scope>
    <source>
        <strain evidence="2">CF00136</strain>
    </source>
</reference>
<dbReference type="EMBL" id="JAOQAZ010000020">
    <property type="protein sequence ID" value="KAJ4255429.1"/>
    <property type="molecule type" value="Genomic_DNA"/>
</dbReference>
<dbReference type="OrthoDB" id="1862401at2759"/>
<feature type="region of interest" description="Disordered" evidence="1">
    <location>
        <begin position="1"/>
        <end position="44"/>
    </location>
</feature>
<feature type="compositionally biased region" description="Basic and acidic residues" evidence="1">
    <location>
        <begin position="525"/>
        <end position="550"/>
    </location>
</feature>
<dbReference type="InterPro" id="IPR023213">
    <property type="entry name" value="CAT-like_dom_sf"/>
</dbReference>
<accession>A0A9W8RVY4</accession>
<protein>
    <submittedName>
        <fullName evidence="2">Uncharacterized protein</fullName>
    </submittedName>
</protein>
<proteinExistence type="predicted"/>
<dbReference type="Proteomes" id="UP001152049">
    <property type="component" value="Unassembled WGS sequence"/>
</dbReference>
<evidence type="ECO:0000313" key="2">
    <source>
        <dbReference type="EMBL" id="KAJ4255429.1"/>
    </source>
</evidence>
<sequence length="563" mass="64682">MANSKEAKADEVTVSNSNSPQPDPRDDTIPNMPATDKPKEDENSPYRILKLTPIEKNARRDYIRIAMILLYPQTSYLRIQVSTLGHEIHQAFTSTIRHWPFLAGWFKTVTTDAEPEWALVYPRIVRPDDFSRAFATDEVTVRLGNTLKSHMIYKLRLNCFTKENSALPTHNPDQHGPGMPVALRVKLGNGLLILNFAFSELMFDAQFIHNFFREFLNNTDTVLATLPKDEVIHRDMPVIFDSGLEAKYEFPCFDWNMTTELEESTPREELDFKIFTLKGYQLHRHRSKIQRCVREKKLANYPMIEDCIFAFFWTTIILARVSTNALADDASTNINLMVPGHLSTTTREYSPDYFGNSTVAAAASCDVEELIGRVEDWDDENQEFMKHARLAFAASLIAGARRGVNNDYMRKLYGLKQAISPAEDRLAYERALRRHTESLIFEDWTCYGAQFECHLSYVSDRQPRFIPCVDGLLEGTVILLPRKSERDGLEDWPVCVCLHKDDMEIVEEFLEIANLLPWDDEDEKYEGNERDEGDEGGRRAKEDKGDKDSEQPALNKALSEIRL</sequence>